<comment type="caution">
    <text evidence="1">The sequence shown here is derived from an EMBL/GenBank/DDBJ whole genome shotgun (WGS) entry which is preliminary data.</text>
</comment>
<proteinExistence type="predicted"/>
<dbReference type="Proteomes" id="UP000297597">
    <property type="component" value="Unassembled WGS sequence"/>
</dbReference>
<keyword evidence="2" id="KW-1185">Reference proteome</keyword>
<name>A0A4Y7R653_9FIRM</name>
<evidence type="ECO:0000313" key="2">
    <source>
        <dbReference type="Proteomes" id="UP000297597"/>
    </source>
</evidence>
<evidence type="ECO:0000313" key="1">
    <source>
        <dbReference type="EMBL" id="TEB04111.1"/>
    </source>
</evidence>
<organism evidence="1 2">
    <name type="scientific">Pelotomaculum propionicicum</name>
    <dbReference type="NCBI Taxonomy" id="258475"/>
    <lineage>
        <taxon>Bacteria</taxon>
        <taxon>Bacillati</taxon>
        <taxon>Bacillota</taxon>
        <taxon>Clostridia</taxon>
        <taxon>Eubacteriales</taxon>
        <taxon>Desulfotomaculaceae</taxon>
        <taxon>Pelotomaculum</taxon>
    </lineage>
</organism>
<protein>
    <submittedName>
        <fullName evidence="1">Uncharacterized protein</fullName>
    </submittedName>
</protein>
<dbReference type="AlphaFoldDB" id="A0A4Y7R653"/>
<dbReference type="EMBL" id="QFFZ01000188">
    <property type="protein sequence ID" value="TEB04111.1"/>
    <property type="molecule type" value="Genomic_DNA"/>
</dbReference>
<gene>
    <name evidence="1" type="ORF">Pmgp_03847</name>
</gene>
<sequence>MLHLGVHGIGGDDPAFQVQRFQKGLECRDFVALFVHLSLADDYFLMLQEGRHQVNRFTIRSGGATQRLAVNSHRPVL</sequence>
<accession>A0A4Y7R653</accession>
<reference evidence="1 2" key="1">
    <citation type="journal article" date="2018" name="Environ. Microbiol.">
        <title>Novel energy conservation strategies and behaviour of Pelotomaculum schinkii driving syntrophic propionate catabolism.</title>
        <authorList>
            <person name="Hidalgo-Ahumada C.A.P."/>
            <person name="Nobu M.K."/>
            <person name="Narihiro T."/>
            <person name="Tamaki H."/>
            <person name="Liu W.T."/>
            <person name="Kamagata Y."/>
            <person name="Stams A.J.M."/>
            <person name="Imachi H."/>
            <person name="Sousa D.Z."/>
        </authorList>
    </citation>
    <scope>NUCLEOTIDE SEQUENCE [LARGE SCALE GENOMIC DNA]</scope>
    <source>
        <strain evidence="1 2">MGP</strain>
    </source>
</reference>